<dbReference type="Proteomes" id="UP001212602">
    <property type="component" value="Unassembled WGS sequence"/>
</dbReference>
<evidence type="ECO:0000256" key="6">
    <source>
        <dbReference type="ARBA" id="ARBA00022692"/>
    </source>
</evidence>
<dbReference type="InterPro" id="IPR013727">
    <property type="entry name" value="2CSK_N"/>
</dbReference>
<dbReference type="InterPro" id="IPR004358">
    <property type="entry name" value="Sig_transdc_His_kin-like_C"/>
</dbReference>
<keyword evidence="9" id="KW-0902">Two-component regulatory system</keyword>
<dbReference type="PROSITE" id="PS50109">
    <property type="entry name" value="HIS_KIN"/>
    <property type="match status" value="1"/>
</dbReference>
<dbReference type="GO" id="GO:0005886">
    <property type="term" value="C:plasma membrane"/>
    <property type="evidence" value="ECO:0007669"/>
    <property type="project" value="TreeGrafter"/>
</dbReference>
<evidence type="ECO:0000313" key="15">
    <source>
        <dbReference type="Proteomes" id="UP001212602"/>
    </source>
</evidence>
<dbReference type="InterPro" id="IPR036890">
    <property type="entry name" value="HATPase_C_sf"/>
</dbReference>
<keyword evidence="10 11" id="KW-0472">Membrane</keyword>
<evidence type="ECO:0000256" key="10">
    <source>
        <dbReference type="ARBA" id="ARBA00023136"/>
    </source>
</evidence>
<feature type="transmembrane region" description="Helical" evidence="11">
    <location>
        <begin position="170"/>
        <end position="189"/>
    </location>
</feature>
<sequence>MRPTRSPHDAHAEAPSPMLRARVLRHVMLPLGLTWLVGTAVMLAISSHFTERAFDRALLDDAYSIASHVRADPVTHEVGLQLSPTELTAALFDQAEVVHFAVLGPDGRRLAGAALPDIALAPGEPHRYRELMHEGQPVRAVALRHTVEGQPYRVLIAHTTRVRGALVQRLLLFAALPQLALLVLLLLWLRRGIDADLAPLHQLQSSLARRDARDLSSVQVPPSTQEIEQLGQTVNALFARVDHGVRAQREFAGNVAHELRTPLAGIRALADYGLTHPDPAVWHQQLQQVAGSVGRASHLVDQLLALALADEGEQALHRERLAPASLLRQAVLRHLDKADRQGVDIGARGVDAPEADALRIDTDGALVEAMLDNLIDNALRYGGRMITLELAAGPAADELVLAVIDDGPGIPESARRALLQRWAQGADGQRLGQGAGLGMAIVARYAQLLGARLLLEDAPAPGGLRAALVFRRAQPAPG</sequence>
<evidence type="ECO:0000256" key="3">
    <source>
        <dbReference type="ARBA" id="ARBA00012438"/>
    </source>
</evidence>
<dbReference type="InterPro" id="IPR003660">
    <property type="entry name" value="HAMP_dom"/>
</dbReference>
<evidence type="ECO:0000259" key="12">
    <source>
        <dbReference type="PROSITE" id="PS50109"/>
    </source>
</evidence>
<dbReference type="RefSeq" id="WP_271430081.1">
    <property type="nucleotide sequence ID" value="NZ_JAQIPB010000012.1"/>
</dbReference>
<accession>A0AAE3T1R4</accession>
<dbReference type="EMBL" id="JAQIPB010000012">
    <property type="protein sequence ID" value="MDA7418880.1"/>
    <property type="molecule type" value="Genomic_DNA"/>
</dbReference>
<dbReference type="Pfam" id="PF08521">
    <property type="entry name" value="2CSK_N"/>
    <property type="match status" value="1"/>
</dbReference>
<dbReference type="InterPro" id="IPR003594">
    <property type="entry name" value="HATPase_dom"/>
</dbReference>
<organism evidence="14 15">
    <name type="scientific">Xenophilus arseniciresistens</name>
    <dbReference type="NCBI Taxonomy" id="1283306"/>
    <lineage>
        <taxon>Bacteria</taxon>
        <taxon>Pseudomonadati</taxon>
        <taxon>Pseudomonadota</taxon>
        <taxon>Betaproteobacteria</taxon>
        <taxon>Burkholderiales</taxon>
        <taxon>Comamonadaceae</taxon>
        <taxon>Xenophilus</taxon>
    </lineage>
</organism>
<evidence type="ECO:0000256" key="5">
    <source>
        <dbReference type="ARBA" id="ARBA00022679"/>
    </source>
</evidence>
<dbReference type="GO" id="GO:0000155">
    <property type="term" value="F:phosphorelay sensor kinase activity"/>
    <property type="evidence" value="ECO:0007669"/>
    <property type="project" value="InterPro"/>
</dbReference>
<dbReference type="PRINTS" id="PR00344">
    <property type="entry name" value="BCTRLSENSOR"/>
</dbReference>
<dbReference type="PANTHER" id="PTHR45436:SF1">
    <property type="entry name" value="SENSOR PROTEIN QSEC"/>
    <property type="match status" value="1"/>
</dbReference>
<evidence type="ECO:0000256" key="11">
    <source>
        <dbReference type="SAM" id="Phobius"/>
    </source>
</evidence>
<evidence type="ECO:0000256" key="1">
    <source>
        <dbReference type="ARBA" id="ARBA00000085"/>
    </source>
</evidence>
<dbReference type="SMART" id="SM00387">
    <property type="entry name" value="HATPase_c"/>
    <property type="match status" value="1"/>
</dbReference>
<feature type="domain" description="HAMP" evidence="13">
    <location>
        <begin position="197"/>
        <end position="246"/>
    </location>
</feature>
<keyword evidence="5" id="KW-0808">Transferase</keyword>
<dbReference type="Pfam" id="PF02518">
    <property type="entry name" value="HATPase_c"/>
    <property type="match status" value="1"/>
</dbReference>
<dbReference type="CDD" id="cd00075">
    <property type="entry name" value="HATPase"/>
    <property type="match status" value="1"/>
</dbReference>
<dbReference type="EC" id="2.7.13.3" evidence="3"/>
<keyword evidence="8 11" id="KW-1133">Transmembrane helix</keyword>
<evidence type="ECO:0000256" key="2">
    <source>
        <dbReference type="ARBA" id="ARBA00004370"/>
    </source>
</evidence>
<comment type="caution">
    <text evidence="14">The sequence shown here is derived from an EMBL/GenBank/DDBJ whole genome shotgun (WGS) entry which is preliminary data.</text>
</comment>
<dbReference type="CDD" id="cd00082">
    <property type="entry name" value="HisKA"/>
    <property type="match status" value="1"/>
</dbReference>
<comment type="catalytic activity">
    <reaction evidence="1">
        <text>ATP + protein L-histidine = ADP + protein N-phospho-L-histidine.</text>
        <dbReference type="EC" id="2.7.13.3"/>
    </reaction>
</comment>
<comment type="subcellular location">
    <subcellularLocation>
        <location evidence="2">Membrane</location>
    </subcellularLocation>
</comment>
<evidence type="ECO:0000259" key="13">
    <source>
        <dbReference type="PROSITE" id="PS50885"/>
    </source>
</evidence>
<dbReference type="InterPro" id="IPR005467">
    <property type="entry name" value="His_kinase_dom"/>
</dbReference>
<dbReference type="SUPFAM" id="SSF55874">
    <property type="entry name" value="ATPase domain of HSP90 chaperone/DNA topoisomerase II/histidine kinase"/>
    <property type="match status" value="1"/>
</dbReference>
<evidence type="ECO:0000313" key="14">
    <source>
        <dbReference type="EMBL" id="MDA7418880.1"/>
    </source>
</evidence>
<protein>
    <recommendedName>
        <fullName evidence="3">histidine kinase</fullName>
        <ecNumber evidence="3">2.7.13.3</ecNumber>
    </recommendedName>
</protein>
<proteinExistence type="predicted"/>
<dbReference type="Gene3D" id="3.30.565.10">
    <property type="entry name" value="Histidine kinase-like ATPase, C-terminal domain"/>
    <property type="match status" value="1"/>
</dbReference>
<dbReference type="PANTHER" id="PTHR45436">
    <property type="entry name" value="SENSOR HISTIDINE KINASE YKOH"/>
    <property type="match status" value="1"/>
</dbReference>
<keyword evidence="15" id="KW-1185">Reference proteome</keyword>
<dbReference type="SUPFAM" id="SSF47384">
    <property type="entry name" value="Homodimeric domain of signal transducing histidine kinase"/>
    <property type="match status" value="1"/>
</dbReference>
<dbReference type="PROSITE" id="PS50885">
    <property type="entry name" value="HAMP"/>
    <property type="match status" value="1"/>
</dbReference>
<evidence type="ECO:0000256" key="8">
    <source>
        <dbReference type="ARBA" id="ARBA00022989"/>
    </source>
</evidence>
<dbReference type="Pfam" id="PF00512">
    <property type="entry name" value="HisKA"/>
    <property type="match status" value="1"/>
</dbReference>
<dbReference type="InterPro" id="IPR036097">
    <property type="entry name" value="HisK_dim/P_sf"/>
</dbReference>
<dbReference type="InterPro" id="IPR050428">
    <property type="entry name" value="TCS_sensor_his_kinase"/>
</dbReference>
<dbReference type="InterPro" id="IPR003661">
    <property type="entry name" value="HisK_dim/P_dom"/>
</dbReference>
<evidence type="ECO:0000256" key="4">
    <source>
        <dbReference type="ARBA" id="ARBA00022553"/>
    </source>
</evidence>
<keyword evidence="7 14" id="KW-0418">Kinase</keyword>
<reference evidence="14" key="1">
    <citation type="submission" date="2023-01" db="EMBL/GenBank/DDBJ databases">
        <title>Xenophilus mangrovi sp. nov., isolated from soil of Mangrove nature reserve.</title>
        <authorList>
            <person name="Xu S."/>
            <person name="Liu Z."/>
            <person name="Xu Y."/>
        </authorList>
    </citation>
    <scope>NUCLEOTIDE SEQUENCE</scope>
    <source>
        <strain evidence="14">YW8</strain>
    </source>
</reference>
<dbReference type="SMART" id="SM00388">
    <property type="entry name" value="HisKA"/>
    <property type="match status" value="1"/>
</dbReference>
<keyword evidence="4" id="KW-0597">Phosphoprotein</keyword>
<feature type="transmembrane region" description="Helical" evidence="11">
    <location>
        <begin position="27"/>
        <end position="46"/>
    </location>
</feature>
<dbReference type="AlphaFoldDB" id="A0AAE3T1R4"/>
<name>A0AAE3T1R4_9BURK</name>
<gene>
    <name evidence="14" type="ORF">PGB34_21120</name>
</gene>
<evidence type="ECO:0000256" key="7">
    <source>
        <dbReference type="ARBA" id="ARBA00022777"/>
    </source>
</evidence>
<evidence type="ECO:0000256" key="9">
    <source>
        <dbReference type="ARBA" id="ARBA00023012"/>
    </source>
</evidence>
<keyword evidence="6 11" id="KW-0812">Transmembrane</keyword>
<feature type="domain" description="Histidine kinase" evidence="12">
    <location>
        <begin position="254"/>
        <end position="474"/>
    </location>
</feature>
<dbReference type="Gene3D" id="1.10.287.130">
    <property type="match status" value="1"/>
</dbReference>